<comment type="subcellular location">
    <subcellularLocation>
        <location evidence="1">Cytoplasm</location>
    </subcellularLocation>
</comment>
<gene>
    <name evidence="5" type="ORF">NQ318_016762</name>
</gene>
<dbReference type="GO" id="GO:0005737">
    <property type="term" value="C:cytoplasm"/>
    <property type="evidence" value="ECO:0007669"/>
    <property type="project" value="UniProtKB-SubCell"/>
</dbReference>
<reference evidence="5" key="1">
    <citation type="journal article" date="2023" name="Insect Mol. Biol.">
        <title>Genome sequencing provides insights into the evolution of gene families encoding plant cell wall-degrading enzymes in longhorned beetles.</title>
        <authorList>
            <person name="Shin N.R."/>
            <person name="Okamura Y."/>
            <person name="Kirsch R."/>
            <person name="Pauchet Y."/>
        </authorList>
    </citation>
    <scope>NUCLEOTIDE SEQUENCE</scope>
    <source>
        <strain evidence="5">AMC_N1</strain>
    </source>
</reference>
<feature type="region of interest" description="Disordered" evidence="3">
    <location>
        <begin position="20"/>
        <end position="88"/>
    </location>
</feature>
<evidence type="ECO:0000256" key="1">
    <source>
        <dbReference type="ARBA" id="ARBA00004496"/>
    </source>
</evidence>
<dbReference type="InterPro" id="IPR001478">
    <property type="entry name" value="PDZ"/>
</dbReference>
<feature type="compositionally biased region" description="Basic residues" evidence="3">
    <location>
        <begin position="498"/>
        <end position="513"/>
    </location>
</feature>
<feature type="region of interest" description="Disordered" evidence="3">
    <location>
        <begin position="764"/>
        <end position="805"/>
    </location>
</feature>
<dbReference type="AlphaFoldDB" id="A0AAV8Y4T3"/>
<dbReference type="PROSITE" id="PS50106">
    <property type="entry name" value="PDZ"/>
    <property type="match status" value="1"/>
</dbReference>
<proteinExistence type="predicted"/>
<feature type="region of interest" description="Disordered" evidence="3">
    <location>
        <begin position="417"/>
        <end position="438"/>
    </location>
</feature>
<dbReference type="EMBL" id="JAPWTK010000202">
    <property type="protein sequence ID" value="KAJ8945934.1"/>
    <property type="molecule type" value="Genomic_DNA"/>
</dbReference>
<feature type="region of interest" description="Disordered" evidence="3">
    <location>
        <begin position="489"/>
        <end position="549"/>
    </location>
</feature>
<evidence type="ECO:0000256" key="2">
    <source>
        <dbReference type="ARBA" id="ARBA00022490"/>
    </source>
</evidence>
<evidence type="ECO:0000313" key="6">
    <source>
        <dbReference type="Proteomes" id="UP001162162"/>
    </source>
</evidence>
<feature type="compositionally biased region" description="Polar residues" evidence="3">
    <location>
        <begin position="417"/>
        <end position="430"/>
    </location>
</feature>
<dbReference type="InterPro" id="IPR036034">
    <property type="entry name" value="PDZ_sf"/>
</dbReference>
<dbReference type="PANTHER" id="PTHR15963:SF5">
    <property type="entry name" value="SHORT SPINDLE 6, ISOFORM A"/>
    <property type="match status" value="1"/>
</dbReference>
<dbReference type="SUPFAM" id="SSF50156">
    <property type="entry name" value="PDZ domain-like"/>
    <property type="match status" value="1"/>
</dbReference>
<evidence type="ECO:0000259" key="4">
    <source>
        <dbReference type="PROSITE" id="PS50106"/>
    </source>
</evidence>
<dbReference type="Pfam" id="PF00595">
    <property type="entry name" value="PDZ"/>
    <property type="match status" value="1"/>
</dbReference>
<evidence type="ECO:0000256" key="3">
    <source>
        <dbReference type="SAM" id="MobiDB-lite"/>
    </source>
</evidence>
<feature type="region of interest" description="Disordered" evidence="3">
    <location>
        <begin position="676"/>
        <end position="715"/>
    </location>
</feature>
<dbReference type="Gene3D" id="2.30.42.10">
    <property type="match status" value="1"/>
</dbReference>
<feature type="compositionally biased region" description="Polar residues" evidence="3">
    <location>
        <begin position="765"/>
        <end position="775"/>
    </location>
</feature>
<keyword evidence="6" id="KW-1185">Reference proteome</keyword>
<dbReference type="SMART" id="SM00228">
    <property type="entry name" value="PDZ"/>
    <property type="match status" value="1"/>
</dbReference>
<dbReference type="Proteomes" id="UP001162162">
    <property type="component" value="Unassembled WGS sequence"/>
</dbReference>
<feature type="region of interest" description="Disordered" evidence="3">
    <location>
        <begin position="321"/>
        <end position="344"/>
    </location>
</feature>
<dbReference type="PANTHER" id="PTHR15963">
    <property type="entry name" value="GENERAL RECEPTOR FOR PHOSPHOINOSITIDES 1-ASSOCIATED SCAFFOLD PROTEIN-RELATED"/>
    <property type="match status" value="1"/>
</dbReference>
<feature type="compositionally biased region" description="Polar residues" evidence="3">
    <location>
        <begin position="327"/>
        <end position="344"/>
    </location>
</feature>
<name>A0AAV8Y4T3_9CUCU</name>
<accession>A0AAV8Y4T3</accession>
<feature type="compositionally biased region" description="Polar residues" evidence="3">
    <location>
        <begin position="682"/>
        <end position="691"/>
    </location>
</feature>
<organism evidence="5 6">
    <name type="scientific">Aromia moschata</name>
    <dbReference type="NCBI Taxonomy" id="1265417"/>
    <lineage>
        <taxon>Eukaryota</taxon>
        <taxon>Metazoa</taxon>
        <taxon>Ecdysozoa</taxon>
        <taxon>Arthropoda</taxon>
        <taxon>Hexapoda</taxon>
        <taxon>Insecta</taxon>
        <taxon>Pterygota</taxon>
        <taxon>Neoptera</taxon>
        <taxon>Endopterygota</taxon>
        <taxon>Coleoptera</taxon>
        <taxon>Polyphaga</taxon>
        <taxon>Cucujiformia</taxon>
        <taxon>Chrysomeloidea</taxon>
        <taxon>Cerambycidae</taxon>
        <taxon>Cerambycinae</taxon>
        <taxon>Callichromatini</taxon>
        <taxon>Aromia</taxon>
    </lineage>
</organism>
<feature type="compositionally biased region" description="Polar residues" evidence="3">
    <location>
        <begin position="536"/>
        <end position="549"/>
    </location>
</feature>
<protein>
    <recommendedName>
        <fullName evidence="4">PDZ domain-containing protein</fullName>
    </recommendedName>
</protein>
<keyword evidence="2" id="KW-0963">Cytoplasm</keyword>
<dbReference type="InterPro" id="IPR052122">
    <property type="entry name" value="Intracell_Traff_Signaling_Reg"/>
</dbReference>
<feature type="compositionally biased region" description="Polar residues" evidence="3">
    <location>
        <begin position="792"/>
        <end position="805"/>
    </location>
</feature>
<dbReference type="CDD" id="cd06713">
    <property type="entry name" value="PDZ_tamalin_CYTIP-like"/>
    <property type="match status" value="1"/>
</dbReference>
<feature type="non-terminal residue" evidence="5">
    <location>
        <position position="1"/>
    </location>
</feature>
<evidence type="ECO:0000313" key="5">
    <source>
        <dbReference type="EMBL" id="KAJ8945934.1"/>
    </source>
</evidence>
<comment type="caution">
    <text evidence="5">The sequence shown here is derived from an EMBL/GenBank/DDBJ whole genome shotgun (WGS) entry which is preliminary data.</text>
</comment>
<feature type="domain" description="PDZ" evidence="4">
    <location>
        <begin position="187"/>
        <end position="275"/>
    </location>
</feature>
<sequence>GISGVRRAILARVLRRCPPAGRGTAWPRSRGPRGRGTPSAAKQKTPAIRDPRRQRYSAPSLRTSADLATHPRQLGTGAPGRARWPASRRPGPVARLIEQLCLCLCSVCGARTGAEIKFPRRDAVGHPSCFRGGPGNRTMRRSQQSQSQLHIEHSDEDCASSPSQILERVQSDRVAVTKPEEDRRRRTIIVEKKNGSFGFTLQSYGIHYKKEKEIEMITYVDYVDYDGPAYRAGMREGDVILSIDGTDMEKADHKTLVNYIKNCDARMRMVVLFEDCVRKVELHMRYIQLQRILQSKMEELERLCVRERQLLEGKWKTHSLPARKKASQANSSGPATPTQTSYSYCRPTVSTEDVAKVALQQQKQPTPPLVFTYQYLDPHYRYMLHPSASSSGEYLLTFEPPRYKDAQQQSTVIVKTPCDQRQSRGNQTNLAAAASSEKASKKAAHGPCHAYAGHLCAPCVGAPPPPAGGNGDNASLDAYDLASPCCDPRCVPSSSSSRQRRSRSQKDHHRKRDSKTEETQTDPQQQQQPAVRSRPHSQASQMTSPAQQSYSIPRRYFHIGAGLVSQCSLHSCTSSEMSTAAAPAGAGESSANSYTTSLSTDTLYWDGTCETASRQVSVKSSKQHNHQQQQQRYAHEPIYVQYGHVKPKSWDNLATKAFGGYGFGYGYLDTSAKCAQKGGSGRSQTKSQGTQYVRADSKQGAGGSNPQPQYTPHTHRRYFQPTKSTESLLSVPKYPNEAMSDSSLSCECLEVSPGPDTAEARFFQSPRQSVASPTDPNFGYYSARRTSRSEYQKNVVSTSSEATRL</sequence>